<dbReference type="PANTHER" id="PTHR43172">
    <property type="entry name" value="ADENYLOSUCCINATE LYASE"/>
    <property type="match status" value="1"/>
</dbReference>
<protein>
    <submittedName>
        <fullName evidence="4">Adenylosuccinate lyase family protein</fullName>
    </submittedName>
</protein>
<gene>
    <name evidence="3" type="ORF">ACH3YB_35300</name>
    <name evidence="4" type="ORF">GUR47_25000</name>
</gene>
<evidence type="ECO:0000256" key="1">
    <source>
        <dbReference type="ARBA" id="ARBA00023239"/>
    </source>
</evidence>
<dbReference type="PRINTS" id="PR00149">
    <property type="entry name" value="FUMRATELYASE"/>
</dbReference>
<dbReference type="CDD" id="cd01597">
    <property type="entry name" value="pCLME"/>
    <property type="match status" value="1"/>
</dbReference>
<evidence type="ECO:0000313" key="3">
    <source>
        <dbReference type="EMBL" id="MFI0576897.1"/>
    </source>
</evidence>
<dbReference type="RefSeq" id="WP_161378611.1">
    <property type="nucleotide sequence ID" value="NZ_JAAIFS010000005.1"/>
</dbReference>
<dbReference type="InterPro" id="IPR000362">
    <property type="entry name" value="Fumarate_lyase_fam"/>
</dbReference>
<comment type="caution">
    <text evidence="4">The sequence shown here is derived from an EMBL/GenBank/DDBJ whole genome shotgun (WGS) entry which is preliminary data.</text>
</comment>
<keyword evidence="5" id="KW-1185">Reference proteome</keyword>
<dbReference type="InterPro" id="IPR020557">
    <property type="entry name" value="Fumarate_lyase_CS"/>
</dbReference>
<dbReference type="SMART" id="SM00998">
    <property type="entry name" value="ADSL_C"/>
    <property type="match status" value="1"/>
</dbReference>
<dbReference type="Pfam" id="PF10397">
    <property type="entry name" value="ADSL_C"/>
    <property type="match status" value="1"/>
</dbReference>
<reference evidence="3 5" key="2">
    <citation type="submission" date="2024-10" db="EMBL/GenBank/DDBJ databases">
        <authorList>
            <person name="Wannawong T."/>
            <person name="Kuncharoen N."/>
            <person name="Mhuantong W."/>
        </authorList>
    </citation>
    <scope>NUCLEOTIDE SEQUENCE [LARGE SCALE GENOMIC DNA]</scope>
    <source>
        <strain evidence="3 5">CALK1-4</strain>
    </source>
</reference>
<dbReference type="PRINTS" id="PR00145">
    <property type="entry name" value="ARGSUCLYASE"/>
</dbReference>
<dbReference type="AlphaFoldDB" id="A0A6B3QQ78"/>
<reference evidence="4" key="1">
    <citation type="journal article" date="2020" name="Microorganisms">
        <title>Isolation, Genomic and Metabolomic Characterization of Streptomyces tendae VITAKN with Quorum Sensing Inhibitory Activity from Southern India.</title>
        <authorList>
            <person name="Ishaque N.M."/>
            <person name="Burgsdorf I."/>
            <person name="Limlingan Malit J.J."/>
            <person name="Saha S."/>
            <person name="Teta R."/>
            <person name="Ewe D."/>
            <person name="Kannabiran K."/>
            <person name="Hrouzek P."/>
            <person name="Steindler L."/>
            <person name="Costantino V."/>
            <person name="Saurav K."/>
        </authorList>
    </citation>
    <scope>NUCLEOTIDE SEQUENCE</scope>
    <source>
        <strain evidence="4">VITAKN</strain>
    </source>
</reference>
<organism evidence="4">
    <name type="scientific">Streptomyces tendae</name>
    <dbReference type="NCBI Taxonomy" id="1932"/>
    <lineage>
        <taxon>Bacteria</taxon>
        <taxon>Bacillati</taxon>
        <taxon>Actinomycetota</taxon>
        <taxon>Actinomycetes</taxon>
        <taxon>Kitasatosporales</taxon>
        <taxon>Streptomycetaceae</taxon>
        <taxon>Streptomyces</taxon>
    </lineage>
</organism>
<evidence type="ECO:0000259" key="2">
    <source>
        <dbReference type="SMART" id="SM00998"/>
    </source>
</evidence>
<name>A0A6B3QQ78_STRTE</name>
<dbReference type="Gene3D" id="1.10.40.30">
    <property type="entry name" value="Fumarase/aspartase (C-terminal domain)"/>
    <property type="match status" value="1"/>
</dbReference>
<dbReference type="FunFam" id="1.20.200.10:FF:000014">
    <property type="entry name" value="3-carboxy-cis,cis-muconate cycloisomerase"/>
    <property type="match status" value="1"/>
</dbReference>
<dbReference type="Gene3D" id="1.20.200.10">
    <property type="entry name" value="Fumarase/aspartase (Central domain)"/>
    <property type="match status" value="1"/>
</dbReference>
<dbReference type="Pfam" id="PF00206">
    <property type="entry name" value="Lyase_1"/>
    <property type="match status" value="1"/>
</dbReference>
<keyword evidence="1 4" id="KW-0456">Lyase</keyword>
<dbReference type="EMBL" id="JAAIFS010000005">
    <property type="protein sequence ID" value="NEV89888.1"/>
    <property type="molecule type" value="Genomic_DNA"/>
</dbReference>
<feature type="domain" description="Adenylosuccinate lyase C-terminal" evidence="2">
    <location>
        <begin position="384"/>
        <end position="460"/>
    </location>
</feature>
<sequence>MSPHPQLHTAHESCRHERGHITDSRFYGNRYASPDSRRIFCDVCRNQRWLDIEAALAQAQGELGLIPQDMADIIASSARMELIDLDAVQREIDNSGHSLVGLLRVFEAACGPEAGQFIHYGATTQDIQDTGQSLEIRDVLDVLQPQLAGLIADLADLAGQHADTVALGRTHAQPALPMSFGLKVAGWTDELLRHHDRLAQLRERVVVAQLFGGAGTMAGFGDLGPAVLERFAHRLGLGVPTTGWHAARDRPTEFVLALAMVTGTLARIADELRTLSRPEFAEVAEAWRPGKVGSSTMPHKRNPERLEQVVVMARLANAQAGAALSAMIGDHERDARALRIEWACIPDIAHYCLAACGMMTESVTGLLVHTDRMRHNTEAAADKIMSERLMLTLGKHIGKQRAHELVYELTQRAQQEGRLVRTLVEAYPQISGKLGPDELEEIFDASSYLGSSSVLTGRAVAEARKSLAVDPL</sequence>
<dbReference type="PROSITE" id="PS00163">
    <property type="entry name" value="FUMARATE_LYASES"/>
    <property type="match status" value="1"/>
</dbReference>
<dbReference type="InterPro" id="IPR019468">
    <property type="entry name" value="AdenyloSucc_lyase_C"/>
</dbReference>
<dbReference type="GO" id="GO:0070626">
    <property type="term" value="F:(S)-2-(5-amino-1-(5-phospho-D-ribosyl)imidazole-4-carboxamido) succinate lyase (fumarate-forming) activity"/>
    <property type="evidence" value="ECO:0007669"/>
    <property type="project" value="TreeGrafter"/>
</dbReference>
<dbReference type="PANTHER" id="PTHR43172:SF1">
    <property type="entry name" value="ADENYLOSUCCINATE LYASE"/>
    <property type="match status" value="1"/>
</dbReference>
<dbReference type="GO" id="GO:0044208">
    <property type="term" value="P:'de novo' AMP biosynthetic process"/>
    <property type="evidence" value="ECO:0007669"/>
    <property type="project" value="TreeGrafter"/>
</dbReference>
<dbReference type="SUPFAM" id="SSF48557">
    <property type="entry name" value="L-aspartase-like"/>
    <property type="match status" value="1"/>
</dbReference>
<accession>A0A6B3QQ78</accession>
<dbReference type="InterPro" id="IPR022761">
    <property type="entry name" value="Fumarate_lyase_N"/>
</dbReference>
<evidence type="ECO:0000313" key="4">
    <source>
        <dbReference type="EMBL" id="NEV89888.1"/>
    </source>
</evidence>
<dbReference type="NCBIfam" id="NF006500">
    <property type="entry name" value="PRK08937.2-4"/>
    <property type="match status" value="1"/>
</dbReference>
<dbReference type="EMBL" id="JBIQWK010000015">
    <property type="protein sequence ID" value="MFI0576897.1"/>
    <property type="molecule type" value="Genomic_DNA"/>
</dbReference>
<dbReference type="GO" id="GO:0004018">
    <property type="term" value="F:N6-(1,2-dicarboxyethyl)AMP AMP-lyase (fumarate-forming) activity"/>
    <property type="evidence" value="ECO:0007669"/>
    <property type="project" value="TreeGrafter"/>
</dbReference>
<dbReference type="InterPro" id="IPR008948">
    <property type="entry name" value="L-Aspartase-like"/>
</dbReference>
<evidence type="ECO:0000313" key="5">
    <source>
        <dbReference type="Proteomes" id="UP001610810"/>
    </source>
</evidence>
<dbReference type="GO" id="GO:0005829">
    <property type="term" value="C:cytosol"/>
    <property type="evidence" value="ECO:0007669"/>
    <property type="project" value="TreeGrafter"/>
</dbReference>
<dbReference type="Proteomes" id="UP001610810">
    <property type="component" value="Unassembled WGS sequence"/>
</dbReference>
<proteinExistence type="predicted"/>